<evidence type="ECO:0000256" key="11">
    <source>
        <dbReference type="ARBA" id="ARBA00023201"/>
    </source>
</evidence>
<dbReference type="CDD" id="cd10322">
    <property type="entry name" value="SLC5sbd"/>
    <property type="match status" value="1"/>
</dbReference>
<keyword evidence="4" id="KW-1003">Cell membrane</keyword>
<keyword evidence="3" id="KW-0813">Transport</keyword>
<dbReference type="InterPro" id="IPR038377">
    <property type="entry name" value="Na/Glc_symporter_sf"/>
</dbReference>
<feature type="transmembrane region" description="Helical" evidence="14">
    <location>
        <begin position="309"/>
        <end position="335"/>
    </location>
</feature>
<evidence type="ECO:0000256" key="8">
    <source>
        <dbReference type="ARBA" id="ARBA00023053"/>
    </source>
</evidence>
<comment type="caution">
    <text evidence="15">The sequence shown here is derived from an EMBL/GenBank/DDBJ whole genome shotgun (WGS) entry which is preliminary data.</text>
</comment>
<evidence type="ECO:0000256" key="13">
    <source>
        <dbReference type="RuleBase" id="RU362091"/>
    </source>
</evidence>
<feature type="transmembrane region" description="Helical" evidence="14">
    <location>
        <begin position="452"/>
        <end position="472"/>
    </location>
</feature>
<evidence type="ECO:0000256" key="10">
    <source>
        <dbReference type="ARBA" id="ARBA00023136"/>
    </source>
</evidence>
<dbReference type="EMBL" id="QYTW02000028">
    <property type="protein sequence ID" value="RST57769.1"/>
    <property type="molecule type" value="Genomic_DNA"/>
</dbReference>
<evidence type="ECO:0000256" key="12">
    <source>
        <dbReference type="ARBA" id="ARBA00033708"/>
    </source>
</evidence>
<keyword evidence="11" id="KW-0739">Sodium transport</keyword>
<evidence type="ECO:0000256" key="4">
    <source>
        <dbReference type="ARBA" id="ARBA00022475"/>
    </source>
</evidence>
<feature type="transmembrane region" description="Helical" evidence="14">
    <location>
        <begin position="38"/>
        <end position="58"/>
    </location>
</feature>
<proteinExistence type="inferred from homology"/>
<evidence type="ECO:0000313" key="16">
    <source>
        <dbReference type="Proteomes" id="UP000287296"/>
    </source>
</evidence>
<comment type="subcellular location">
    <subcellularLocation>
        <location evidence="1">Cell membrane</location>
        <topology evidence="1">Multi-pass membrane protein</topology>
    </subcellularLocation>
</comment>
<name>A0A429X324_SIMTE</name>
<dbReference type="PROSITE" id="PS50283">
    <property type="entry name" value="NA_SOLUT_SYMP_3"/>
    <property type="match status" value="1"/>
</dbReference>
<sequence>MAFSIGILVSFIIFIVIGIGISRKVSSVEEYYVSGRNAGTLLITGSLVASFLSTVAFMGEVGFSYDGYPILLLILTIFNASGYVFGVLFFGKYLRRSKALTLPEYFGKRYNSSKVRTLTAATTIIGVSAYLIAVTQGGAVLLAEILGVKYGVALILMWIVYTSFTTLSGAKGVLVTDTFMFLLFSIATFISIPLIIKAVGGWPGAMMDGASLAARPDLLSWHGITGEGAYMGTPGEALAWAIIMGLVWGFVIAVSPWQTSRYLMAKNEHVAIRSGVIAMISLITLYLFLQIGTSLVSVVNPDIVPSEKVFIWAAQNLLPTGVGVVAVSGILAAAISSCSTFLQLIGNSVTRDLLPKAQEGQLPNKQALKLSRISMFGVSVIILLITFWQPPSVMWIGYFAATLFAASWGPAAFFSIYSKKVTKTAAFWSIIFGFIGVVGGEVFKLLGVTLPIYLHPAIIGFSLSTITIIVVSQFTAVTKEERTFQAHLRKIPVEELDSKEQKLTGRYPYLLMASGILIILITFIFYYLPISKIAL</sequence>
<dbReference type="RefSeq" id="WP_120119227.1">
    <property type="nucleotide sequence ID" value="NZ_QYTW02000028.1"/>
</dbReference>
<evidence type="ECO:0000256" key="2">
    <source>
        <dbReference type="ARBA" id="ARBA00006434"/>
    </source>
</evidence>
<comment type="similarity">
    <text evidence="2 13">Belongs to the sodium:solute symporter (SSF) (TC 2.A.21) family.</text>
</comment>
<feature type="transmembrane region" description="Helical" evidence="14">
    <location>
        <begin position="6"/>
        <end position="26"/>
    </location>
</feature>
<dbReference type="PANTHER" id="PTHR48086:SF3">
    <property type="entry name" value="SODIUM_PROLINE SYMPORTER"/>
    <property type="match status" value="1"/>
</dbReference>
<evidence type="ECO:0000256" key="1">
    <source>
        <dbReference type="ARBA" id="ARBA00004651"/>
    </source>
</evidence>
<feature type="transmembrane region" description="Helical" evidence="14">
    <location>
        <begin position="139"/>
        <end position="161"/>
    </location>
</feature>
<feature type="transmembrane region" description="Helical" evidence="14">
    <location>
        <begin position="270"/>
        <end position="289"/>
    </location>
</feature>
<feature type="transmembrane region" description="Helical" evidence="14">
    <location>
        <begin position="426"/>
        <end position="446"/>
    </location>
</feature>
<dbReference type="PANTHER" id="PTHR48086">
    <property type="entry name" value="SODIUM/PROLINE SYMPORTER-RELATED"/>
    <property type="match status" value="1"/>
</dbReference>
<dbReference type="AlphaFoldDB" id="A0A429X324"/>
<evidence type="ECO:0000256" key="6">
    <source>
        <dbReference type="ARBA" id="ARBA00022847"/>
    </source>
</evidence>
<evidence type="ECO:0000256" key="3">
    <source>
        <dbReference type="ARBA" id="ARBA00022448"/>
    </source>
</evidence>
<dbReference type="Proteomes" id="UP000287296">
    <property type="component" value="Unassembled WGS sequence"/>
</dbReference>
<evidence type="ECO:0000256" key="7">
    <source>
        <dbReference type="ARBA" id="ARBA00022989"/>
    </source>
</evidence>
<dbReference type="OrthoDB" id="9789704at2"/>
<dbReference type="GO" id="GO:0015293">
    <property type="term" value="F:symporter activity"/>
    <property type="evidence" value="ECO:0007669"/>
    <property type="project" value="UniProtKB-KW"/>
</dbReference>
<keyword evidence="9" id="KW-0406">Ion transport</keyword>
<feature type="transmembrane region" description="Helical" evidence="14">
    <location>
        <begin position="115"/>
        <end position="133"/>
    </location>
</feature>
<dbReference type="InterPro" id="IPR001734">
    <property type="entry name" value="Na/solute_symporter"/>
</dbReference>
<dbReference type="Gene3D" id="1.20.1730.10">
    <property type="entry name" value="Sodium/glucose cotransporter"/>
    <property type="match status" value="1"/>
</dbReference>
<dbReference type="InterPro" id="IPR050277">
    <property type="entry name" value="Sodium:Solute_Symporter"/>
</dbReference>
<evidence type="ECO:0000256" key="14">
    <source>
        <dbReference type="SAM" id="Phobius"/>
    </source>
</evidence>
<dbReference type="Pfam" id="PF00474">
    <property type="entry name" value="SSF"/>
    <property type="match status" value="1"/>
</dbReference>
<reference evidence="15 16" key="1">
    <citation type="submission" date="2018-12" db="EMBL/GenBank/DDBJ databases">
        <authorList>
            <person name="Sun L."/>
            <person name="Chen Z."/>
        </authorList>
    </citation>
    <scope>NUCLEOTIDE SEQUENCE [LARGE SCALE GENOMIC DNA]</scope>
    <source>
        <strain evidence="15 16">LMG 29736</strain>
    </source>
</reference>
<accession>A0A429X324</accession>
<organism evidence="15 16">
    <name type="scientific">Siminovitchia terrae</name>
    <name type="common">Bacillus terrae</name>
    <dbReference type="NCBI Taxonomy" id="1914933"/>
    <lineage>
        <taxon>Bacteria</taxon>
        <taxon>Bacillati</taxon>
        <taxon>Bacillota</taxon>
        <taxon>Bacilli</taxon>
        <taxon>Bacillales</taxon>
        <taxon>Bacillaceae</taxon>
        <taxon>Siminovitchia</taxon>
    </lineage>
</organism>
<feature type="transmembrane region" description="Helical" evidence="14">
    <location>
        <begin position="370"/>
        <end position="389"/>
    </location>
</feature>
<feature type="transmembrane region" description="Helical" evidence="14">
    <location>
        <begin position="70"/>
        <end position="94"/>
    </location>
</feature>
<feature type="transmembrane region" description="Helical" evidence="14">
    <location>
        <begin position="509"/>
        <end position="528"/>
    </location>
</feature>
<keyword evidence="10 14" id="KW-0472">Membrane</keyword>
<feature type="transmembrane region" description="Helical" evidence="14">
    <location>
        <begin position="395"/>
        <end position="414"/>
    </location>
</feature>
<feature type="transmembrane region" description="Helical" evidence="14">
    <location>
        <begin position="237"/>
        <end position="258"/>
    </location>
</feature>
<comment type="catalytic activity">
    <reaction evidence="12">
        <text>L-proline(in) + Na(+)(in) = L-proline(out) + Na(+)(out)</text>
        <dbReference type="Rhea" id="RHEA:28967"/>
        <dbReference type="ChEBI" id="CHEBI:29101"/>
        <dbReference type="ChEBI" id="CHEBI:60039"/>
    </reaction>
</comment>
<dbReference type="GO" id="GO:0006814">
    <property type="term" value="P:sodium ion transport"/>
    <property type="evidence" value="ECO:0007669"/>
    <property type="project" value="UniProtKB-KW"/>
</dbReference>
<keyword evidence="7 14" id="KW-1133">Transmembrane helix</keyword>
<gene>
    <name evidence="15" type="ORF">D5F11_020600</name>
</gene>
<keyword evidence="8" id="KW-0915">Sodium</keyword>
<evidence type="ECO:0000256" key="5">
    <source>
        <dbReference type="ARBA" id="ARBA00022692"/>
    </source>
</evidence>
<keyword evidence="6" id="KW-0769">Symport</keyword>
<dbReference type="GO" id="GO:0005886">
    <property type="term" value="C:plasma membrane"/>
    <property type="evidence" value="ECO:0007669"/>
    <property type="project" value="UniProtKB-SubCell"/>
</dbReference>
<evidence type="ECO:0000256" key="9">
    <source>
        <dbReference type="ARBA" id="ARBA00023065"/>
    </source>
</evidence>
<protein>
    <submittedName>
        <fullName evidence="15">Sodium:solute symporter family protein</fullName>
    </submittedName>
</protein>
<feature type="transmembrane region" description="Helical" evidence="14">
    <location>
        <begin position="173"/>
        <end position="196"/>
    </location>
</feature>
<evidence type="ECO:0000313" key="15">
    <source>
        <dbReference type="EMBL" id="RST57769.1"/>
    </source>
</evidence>
<keyword evidence="5 14" id="KW-0812">Transmembrane</keyword>